<dbReference type="AlphaFoldDB" id="A0A8J3TRN2"/>
<evidence type="ECO:0000313" key="1">
    <source>
        <dbReference type="EMBL" id="GII31810.1"/>
    </source>
</evidence>
<proteinExistence type="predicted"/>
<comment type="caution">
    <text evidence="1">The sequence shown here is derived from an EMBL/GenBank/DDBJ whole genome shotgun (WGS) entry which is preliminary data.</text>
</comment>
<reference evidence="1 2" key="1">
    <citation type="submission" date="2021-01" db="EMBL/GenBank/DDBJ databases">
        <title>Whole genome shotgun sequence of Planotetraspora mira NBRC 15435.</title>
        <authorList>
            <person name="Komaki H."/>
            <person name="Tamura T."/>
        </authorList>
    </citation>
    <scope>NUCLEOTIDE SEQUENCE [LARGE SCALE GENOMIC DNA]</scope>
    <source>
        <strain evidence="1 2">NBRC 15435</strain>
    </source>
</reference>
<accession>A0A8J3TRN2</accession>
<dbReference type="EMBL" id="BOOO01000031">
    <property type="protein sequence ID" value="GII31810.1"/>
    <property type="molecule type" value="Genomic_DNA"/>
</dbReference>
<sequence>MSARRPNTTIDTVVTSMNDNNIQLAAAALAWKCLTTSGSATFSELLPRAIRMLAKLTTDNTRHA</sequence>
<keyword evidence="2" id="KW-1185">Reference proteome</keyword>
<dbReference type="Proteomes" id="UP000650628">
    <property type="component" value="Unassembled WGS sequence"/>
</dbReference>
<name>A0A8J3TRN2_9ACTN</name>
<organism evidence="1 2">
    <name type="scientific">Planotetraspora mira</name>
    <dbReference type="NCBI Taxonomy" id="58121"/>
    <lineage>
        <taxon>Bacteria</taxon>
        <taxon>Bacillati</taxon>
        <taxon>Actinomycetota</taxon>
        <taxon>Actinomycetes</taxon>
        <taxon>Streptosporangiales</taxon>
        <taxon>Streptosporangiaceae</taxon>
        <taxon>Planotetraspora</taxon>
    </lineage>
</organism>
<protein>
    <submittedName>
        <fullName evidence="1">Uncharacterized protein</fullName>
    </submittedName>
</protein>
<gene>
    <name evidence="1" type="ORF">Pmi06nite_52520</name>
</gene>
<evidence type="ECO:0000313" key="2">
    <source>
        <dbReference type="Proteomes" id="UP000650628"/>
    </source>
</evidence>